<reference evidence="1 2" key="1">
    <citation type="journal article" date="2018" name="Front. Plant Sci.">
        <title>Red Clover (Trifolium pratense) and Zigzag Clover (T. medium) - A Picture of Genomic Similarities and Differences.</title>
        <authorList>
            <person name="Dluhosova J."/>
            <person name="Istvanek J."/>
            <person name="Nedelnik J."/>
            <person name="Repkova J."/>
        </authorList>
    </citation>
    <scope>NUCLEOTIDE SEQUENCE [LARGE SCALE GENOMIC DNA]</scope>
    <source>
        <strain evidence="2">cv. 10/8</strain>
        <tissue evidence="1">Leaf</tissue>
    </source>
</reference>
<comment type="caution">
    <text evidence="1">The sequence shown here is derived from an EMBL/GenBank/DDBJ whole genome shotgun (WGS) entry which is preliminary data.</text>
</comment>
<evidence type="ECO:0000313" key="2">
    <source>
        <dbReference type="Proteomes" id="UP000265520"/>
    </source>
</evidence>
<organism evidence="1 2">
    <name type="scientific">Trifolium medium</name>
    <dbReference type="NCBI Taxonomy" id="97028"/>
    <lineage>
        <taxon>Eukaryota</taxon>
        <taxon>Viridiplantae</taxon>
        <taxon>Streptophyta</taxon>
        <taxon>Embryophyta</taxon>
        <taxon>Tracheophyta</taxon>
        <taxon>Spermatophyta</taxon>
        <taxon>Magnoliopsida</taxon>
        <taxon>eudicotyledons</taxon>
        <taxon>Gunneridae</taxon>
        <taxon>Pentapetalae</taxon>
        <taxon>rosids</taxon>
        <taxon>fabids</taxon>
        <taxon>Fabales</taxon>
        <taxon>Fabaceae</taxon>
        <taxon>Papilionoideae</taxon>
        <taxon>50 kb inversion clade</taxon>
        <taxon>NPAAA clade</taxon>
        <taxon>Hologalegina</taxon>
        <taxon>IRL clade</taxon>
        <taxon>Trifolieae</taxon>
        <taxon>Trifolium</taxon>
    </lineage>
</organism>
<accession>A0A392S2F8</accession>
<proteinExistence type="predicted"/>
<dbReference type="Proteomes" id="UP000265520">
    <property type="component" value="Unassembled WGS sequence"/>
</dbReference>
<protein>
    <submittedName>
        <fullName evidence="1">Uncharacterized protein</fullName>
    </submittedName>
</protein>
<name>A0A392S2F8_9FABA</name>
<evidence type="ECO:0000313" key="1">
    <source>
        <dbReference type="EMBL" id="MCI43081.1"/>
    </source>
</evidence>
<dbReference type="EMBL" id="LXQA010312736">
    <property type="protein sequence ID" value="MCI43081.1"/>
    <property type="molecule type" value="Genomic_DNA"/>
</dbReference>
<sequence>MTPCPSSLVNEISGIGKNEACPTNFASNSVRRAYRLLAELDSPPPANHPAIVLTAILTFSSPLFPSERFAG</sequence>
<keyword evidence="2" id="KW-1185">Reference proteome</keyword>
<dbReference type="AlphaFoldDB" id="A0A392S2F8"/>